<accession>A0ABV6SCI6</accession>
<evidence type="ECO:0000256" key="2">
    <source>
        <dbReference type="ARBA" id="ARBA00022723"/>
    </source>
</evidence>
<keyword evidence="4" id="KW-0456">Lyase</keyword>
<keyword evidence="3" id="KW-0862">Zinc</keyword>
<name>A0ABV6SCI6_9SPHN</name>
<dbReference type="InterPro" id="IPR011057">
    <property type="entry name" value="Mss4-like_sf"/>
</dbReference>
<protein>
    <submittedName>
        <fullName evidence="6">GFA family protein</fullName>
    </submittedName>
</protein>
<dbReference type="Pfam" id="PF04828">
    <property type="entry name" value="GFA"/>
    <property type="match status" value="1"/>
</dbReference>
<dbReference type="PANTHER" id="PTHR33337:SF40">
    <property type="entry name" value="CENP-V_GFA DOMAIN-CONTAINING PROTEIN-RELATED"/>
    <property type="match status" value="1"/>
</dbReference>
<gene>
    <name evidence="6" type="ORF">ACFFF8_20550</name>
</gene>
<evidence type="ECO:0000259" key="5">
    <source>
        <dbReference type="PROSITE" id="PS51891"/>
    </source>
</evidence>
<evidence type="ECO:0000256" key="1">
    <source>
        <dbReference type="ARBA" id="ARBA00005495"/>
    </source>
</evidence>
<evidence type="ECO:0000313" key="6">
    <source>
        <dbReference type="EMBL" id="MFC0686977.1"/>
    </source>
</evidence>
<keyword evidence="7" id="KW-1185">Reference proteome</keyword>
<dbReference type="EMBL" id="JBHLTM010000079">
    <property type="protein sequence ID" value="MFC0686977.1"/>
    <property type="molecule type" value="Genomic_DNA"/>
</dbReference>
<dbReference type="PANTHER" id="PTHR33337">
    <property type="entry name" value="GFA DOMAIN-CONTAINING PROTEIN"/>
    <property type="match status" value="1"/>
</dbReference>
<dbReference type="InterPro" id="IPR006913">
    <property type="entry name" value="CENP-V/GFA"/>
</dbReference>
<evidence type="ECO:0000313" key="7">
    <source>
        <dbReference type="Proteomes" id="UP001589858"/>
    </source>
</evidence>
<dbReference type="RefSeq" id="WP_267219307.1">
    <property type="nucleotide sequence ID" value="NZ_JAPCWC010000003.1"/>
</dbReference>
<proteinExistence type="inferred from homology"/>
<dbReference type="SUPFAM" id="SSF51316">
    <property type="entry name" value="Mss4-like"/>
    <property type="match status" value="1"/>
</dbReference>
<keyword evidence="2" id="KW-0479">Metal-binding</keyword>
<comment type="similarity">
    <text evidence="1">Belongs to the Gfa family.</text>
</comment>
<reference evidence="6 7" key="1">
    <citation type="submission" date="2024-09" db="EMBL/GenBank/DDBJ databases">
        <authorList>
            <person name="Sun Q."/>
            <person name="Mori K."/>
        </authorList>
    </citation>
    <scope>NUCLEOTIDE SEQUENCE [LARGE SCALE GENOMIC DNA]</scope>
    <source>
        <strain evidence="6 7">CICC 11035S</strain>
    </source>
</reference>
<evidence type="ECO:0000256" key="3">
    <source>
        <dbReference type="ARBA" id="ARBA00022833"/>
    </source>
</evidence>
<comment type="caution">
    <text evidence="6">The sequence shown here is derived from an EMBL/GenBank/DDBJ whole genome shotgun (WGS) entry which is preliminary data.</text>
</comment>
<feature type="domain" description="CENP-V/GFA" evidence="5">
    <location>
        <begin position="5"/>
        <end position="119"/>
    </location>
</feature>
<dbReference type="Gene3D" id="3.90.1590.10">
    <property type="entry name" value="glutathione-dependent formaldehyde- activating enzyme (gfa)"/>
    <property type="match status" value="1"/>
</dbReference>
<dbReference type="Proteomes" id="UP001589858">
    <property type="component" value="Unassembled WGS sequence"/>
</dbReference>
<organism evidence="6 7">
    <name type="scientific">Novosphingobium clariflavum</name>
    <dbReference type="NCBI Taxonomy" id="2029884"/>
    <lineage>
        <taxon>Bacteria</taxon>
        <taxon>Pseudomonadati</taxon>
        <taxon>Pseudomonadota</taxon>
        <taxon>Alphaproteobacteria</taxon>
        <taxon>Sphingomonadales</taxon>
        <taxon>Sphingomonadaceae</taxon>
        <taxon>Novosphingobium</taxon>
    </lineage>
</organism>
<evidence type="ECO:0000256" key="4">
    <source>
        <dbReference type="ARBA" id="ARBA00023239"/>
    </source>
</evidence>
<sequence length="148" mass="16478">MTVLMTGGCQCGRIRFTAEVEPEKAYLCHCKMCRKATGGVSIAFINPPRENVTWHSEPDWYQSSAIARRPFCSHCGTPLGFEFLEGAKAIDLTVGSFDDPTPFRPEHNYATESMLPAWADVRHLPGYTSAENPNVIDRWKAAGMEPPE</sequence>
<dbReference type="PROSITE" id="PS51891">
    <property type="entry name" value="CENP_V_GFA"/>
    <property type="match status" value="1"/>
</dbReference>